<organism evidence="2 3">
    <name type="scientific">Brevibacterium aurantiacum</name>
    <dbReference type="NCBI Taxonomy" id="273384"/>
    <lineage>
        <taxon>Bacteria</taxon>
        <taxon>Bacillati</taxon>
        <taxon>Actinomycetota</taxon>
        <taxon>Actinomycetes</taxon>
        <taxon>Micrococcales</taxon>
        <taxon>Brevibacteriaceae</taxon>
        <taxon>Brevibacterium</taxon>
    </lineage>
</organism>
<accession>A0A556C2B1</accession>
<feature type="transmembrane region" description="Helical" evidence="1">
    <location>
        <begin position="35"/>
        <end position="54"/>
    </location>
</feature>
<keyword evidence="3" id="KW-1185">Reference proteome</keyword>
<dbReference type="AlphaFoldDB" id="A0A556C2B1"/>
<protein>
    <submittedName>
        <fullName evidence="2">Uncharacterized protein</fullName>
    </submittedName>
</protein>
<evidence type="ECO:0000313" key="3">
    <source>
        <dbReference type="Proteomes" id="UP000316406"/>
    </source>
</evidence>
<dbReference type="EMBL" id="VLTK01000029">
    <property type="protein sequence ID" value="TSI11532.1"/>
    <property type="molecule type" value="Genomic_DNA"/>
</dbReference>
<dbReference type="Proteomes" id="UP000316406">
    <property type="component" value="Unassembled WGS sequence"/>
</dbReference>
<evidence type="ECO:0000256" key="1">
    <source>
        <dbReference type="SAM" id="Phobius"/>
    </source>
</evidence>
<evidence type="ECO:0000313" key="2">
    <source>
        <dbReference type="EMBL" id="TSI11532.1"/>
    </source>
</evidence>
<comment type="caution">
    <text evidence="2">The sequence shown here is derived from an EMBL/GenBank/DDBJ whole genome shotgun (WGS) entry which is preliminary data.</text>
</comment>
<keyword evidence="1" id="KW-1133">Transmembrane helix</keyword>
<keyword evidence="1" id="KW-0472">Membrane</keyword>
<name>A0A556C2B1_BREAU</name>
<gene>
    <name evidence="2" type="ORF">FO013_21805</name>
</gene>
<dbReference type="OrthoDB" id="4804580at2"/>
<reference evidence="2 3" key="1">
    <citation type="submission" date="2019-07" db="EMBL/GenBank/DDBJ databases">
        <title>Draft genome sequence of Brevibacterium aurantiacum XU54 isolated from Xinjiang China.</title>
        <authorList>
            <person name="Xu X."/>
        </authorList>
    </citation>
    <scope>NUCLEOTIDE SEQUENCE [LARGE SCALE GENOMIC DNA]</scope>
    <source>
        <strain evidence="2 3">XU54</strain>
    </source>
</reference>
<keyword evidence="1" id="KW-0812">Transmembrane</keyword>
<sequence length="125" mass="13541">MNPELVSQIASAVVVAWGSFAAIRATRATTRTMLLSNLLVAVAMLLLVRLIADFGGWNSWFLYVWMLSLGGYVIAVYLAVTAWPSLSWRAENEKTRRSELTNLSVSSVLTLAVSGALVIPGLLLS</sequence>
<proteinExistence type="predicted"/>
<feature type="transmembrane region" description="Helical" evidence="1">
    <location>
        <begin position="6"/>
        <end position="23"/>
    </location>
</feature>
<dbReference type="RefSeq" id="WP_143924663.1">
    <property type="nucleotide sequence ID" value="NZ_VLTK01000029.1"/>
</dbReference>
<feature type="transmembrane region" description="Helical" evidence="1">
    <location>
        <begin position="60"/>
        <end position="80"/>
    </location>
</feature>
<feature type="transmembrane region" description="Helical" evidence="1">
    <location>
        <begin position="100"/>
        <end position="123"/>
    </location>
</feature>